<feature type="domain" description="DUF4283" evidence="1">
    <location>
        <begin position="30"/>
        <end position="90"/>
    </location>
</feature>
<evidence type="ECO:0000313" key="3">
    <source>
        <dbReference type="Proteomes" id="UP001358586"/>
    </source>
</evidence>
<organism evidence="2 3">
    <name type="scientific">Gossypium arboreum</name>
    <name type="common">Tree cotton</name>
    <name type="synonym">Gossypium nanking</name>
    <dbReference type="NCBI Taxonomy" id="29729"/>
    <lineage>
        <taxon>Eukaryota</taxon>
        <taxon>Viridiplantae</taxon>
        <taxon>Streptophyta</taxon>
        <taxon>Embryophyta</taxon>
        <taxon>Tracheophyta</taxon>
        <taxon>Spermatophyta</taxon>
        <taxon>Magnoliopsida</taxon>
        <taxon>eudicotyledons</taxon>
        <taxon>Gunneridae</taxon>
        <taxon>Pentapetalae</taxon>
        <taxon>rosids</taxon>
        <taxon>malvids</taxon>
        <taxon>Malvales</taxon>
        <taxon>Malvaceae</taxon>
        <taxon>Malvoideae</taxon>
        <taxon>Gossypium</taxon>
    </lineage>
</organism>
<proteinExistence type="predicted"/>
<evidence type="ECO:0000259" key="1">
    <source>
        <dbReference type="Pfam" id="PF14111"/>
    </source>
</evidence>
<evidence type="ECO:0000313" key="2">
    <source>
        <dbReference type="EMBL" id="KAK5836464.1"/>
    </source>
</evidence>
<sequence length="195" mass="22593">MEEELANLRILDEEEKAFQEEAAMVDRSYQFYLVGQCLTDSVVHFPYLRNTMADLWHPIRGICITDLGDKRYLFQFFHEVDMQRMLSSTPCWDTARVTVLFDFRLNQLILSLVGIYHCVQWCGDEVHWRVGGSVKLMDHSGTMRILKKENDPLINLEGKKQQRIVEGLLTLVGNNVEAGPFDLTASFSEQSNRMQ</sequence>
<comment type="caution">
    <text evidence="2">The sequence shown here is derived from an EMBL/GenBank/DDBJ whole genome shotgun (WGS) entry which is preliminary data.</text>
</comment>
<reference evidence="2 3" key="1">
    <citation type="submission" date="2023-03" db="EMBL/GenBank/DDBJ databases">
        <title>WGS of Gossypium arboreum.</title>
        <authorList>
            <person name="Yu D."/>
        </authorList>
    </citation>
    <scope>NUCLEOTIDE SEQUENCE [LARGE SCALE GENOMIC DNA]</scope>
    <source>
        <tissue evidence="2">Leaf</tissue>
    </source>
</reference>
<dbReference type="Proteomes" id="UP001358586">
    <property type="component" value="Chromosome 4"/>
</dbReference>
<dbReference type="Pfam" id="PF14111">
    <property type="entry name" value="DUF4283"/>
    <property type="match status" value="1"/>
</dbReference>
<accession>A0ABR0QBR6</accession>
<keyword evidence="3" id="KW-1185">Reference proteome</keyword>
<name>A0ABR0QBR6_GOSAR</name>
<dbReference type="InterPro" id="IPR025558">
    <property type="entry name" value="DUF4283"/>
</dbReference>
<gene>
    <name evidence="2" type="ORF">PVK06_012254</name>
</gene>
<dbReference type="EMBL" id="JARKNE010000004">
    <property type="protein sequence ID" value="KAK5836464.1"/>
    <property type="molecule type" value="Genomic_DNA"/>
</dbReference>
<protein>
    <recommendedName>
        <fullName evidence="1">DUF4283 domain-containing protein</fullName>
    </recommendedName>
</protein>